<keyword evidence="4" id="KW-1185">Reference proteome</keyword>
<keyword evidence="2" id="KW-1133">Transmembrane helix</keyword>
<feature type="transmembrane region" description="Helical" evidence="2">
    <location>
        <begin position="87"/>
        <end position="106"/>
    </location>
</feature>
<dbReference type="SUPFAM" id="SSF48452">
    <property type="entry name" value="TPR-like"/>
    <property type="match status" value="1"/>
</dbReference>
<dbReference type="Proteomes" id="UP000553193">
    <property type="component" value="Unassembled WGS sequence"/>
</dbReference>
<name>A0A840AIW6_9PROT</name>
<evidence type="ECO:0000256" key="1">
    <source>
        <dbReference type="ARBA" id="ARBA00022748"/>
    </source>
</evidence>
<protein>
    <submittedName>
        <fullName evidence="3">Cytochrome c-type biogenesis protein CcmH</fullName>
    </submittedName>
</protein>
<reference evidence="3 4" key="1">
    <citation type="submission" date="2020-08" db="EMBL/GenBank/DDBJ databases">
        <title>Genomic Encyclopedia of Type Strains, Phase IV (KMG-IV): sequencing the most valuable type-strain genomes for metagenomic binning, comparative biology and taxonomic classification.</title>
        <authorList>
            <person name="Goeker M."/>
        </authorList>
    </citation>
    <scope>NUCLEOTIDE SEQUENCE [LARGE SCALE GENOMIC DNA]</scope>
    <source>
        <strain evidence="3 4">DSM 19979</strain>
    </source>
</reference>
<dbReference type="GO" id="GO:0017004">
    <property type="term" value="P:cytochrome complex assembly"/>
    <property type="evidence" value="ECO:0007669"/>
    <property type="project" value="UniProtKB-KW"/>
</dbReference>
<dbReference type="RefSeq" id="WP_184386220.1">
    <property type="nucleotide sequence ID" value="NZ_JACIDJ010000007.1"/>
</dbReference>
<keyword evidence="2" id="KW-0472">Membrane</keyword>
<organism evidence="3 4">
    <name type="scientific">Roseococcus suduntuyensis</name>
    <dbReference type="NCBI Taxonomy" id="455361"/>
    <lineage>
        <taxon>Bacteria</taxon>
        <taxon>Pseudomonadati</taxon>
        <taxon>Pseudomonadota</taxon>
        <taxon>Alphaproteobacteria</taxon>
        <taxon>Acetobacterales</taxon>
        <taxon>Roseomonadaceae</taxon>
        <taxon>Roseococcus</taxon>
    </lineage>
</organism>
<sequence>MTWVALAIVAALILAPLFYAFLRPANPRGRGEADRALFEAQLAELELQRDEGRLDEVAFRAATVEVQRRLLAAPAPEAFRAPPRPSALVLAALVLVPVAGVGAYIWRGTPEMPSATLEIRQAMGAQEDELLNRLRERLATQDPNTEIGRQGFILLGNAERNRGRWTEAAAAWERAQAIRFDVGLAGDLAEVEIERGNTEAARRWIERGLSLEPGDPRLRFLAGLSEARAGRNEVARATWTALLAEAPANAPWRDIVEQRLRALP</sequence>
<evidence type="ECO:0000313" key="3">
    <source>
        <dbReference type="EMBL" id="MBB3899995.1"/>
    </source>
</evidence>
<accession>A0A840AIW6</accession>
<dbReference type="InterPro" id="IPR011990">
    <property type="entry name" value="TPR-like_helical_dom_sf"/>
</dbReference>
<proteinExistence type="predicted"/>
<dbReference type="NCBIfam" id="TIGR03142">
    <property type="entry name" value="cytochro_ccmI"/>
    <property type="match status" value="1"/>
</dbReference>
<dbReference type="EMBL" id="JACIDJ010000007">
    <property type="protein sequence ID" value="MBB3899995.1"/>
    <property type="molecule type" value="Genomic_DNA"/>
</dbReference>
<dbReference type="AlphaFoldDB" id="A0A840AIW6"/>
<keyword evidence="2" id="KW-0812">Transmembrane</keyword>
<dbReference type="Gene3D" id="1.25.40.10">
    <property type="entry name" value="Tetratricopeptide repeat domain"/>
    <property type="match status" value="1"/>
</dbReference>
<evidence type="ECO:0000256" key="2">
    <source>
        <dbReference type="SAM" id="Phobius"/>
    </source>
</evidence>
<evidence type="ECO:0000313" key="4">
    <source>
        <dbReference type="Proteomes" id="UP000553193"/>
    </source>
</evidence>
<dbReference type="InterPro" id="IPR017560">
    <property type="entry name" value="Cyt_c_biogenesis_CcmI"/>
</dbReference>
<keyword evidence="1" id="KW-0201">Cytochrome c-type biogenesis</keyword>
<gene>
    <name evidence="3" type="ORF">GGQ83_003462</name>
</gene>
<comment type="caution">
    <text evidence="3">The sequence shown here is derived from an EMBL/GenBank/DDBJ whole genome shotgun (WGS) entry which is preliminary data.</text>
</comment>